<sequence length="435" mass="48923">MQDIWEHTGSLIVEYFNAEWVVFVQSDKNNKIRVHSSTSSEFELLLSSSDGTIEKIILDTIESGFIALEEIKSPEPLRSVFVPIMNCDQVDKIMIIAHKSTEPIPRELINIYLGFAGLVGTVNELRNYPIHLEKLVGERTTEMEKALKQNELILHAVGDGIYGVDAEGRLTFINSAAAQMVGWESDELLGKKSHHIWHHTKSDNSSYPEADCPLFGAEKDGTVYRSDDDIFWRKDGTCFPVEYIITPIVEGDPSAGAVVVFRDITQKKLAKEELEYFAYTDPMTGVSNRRTGFMILEKELDLASKKGMHLSVCFLDVDGLKNANDTYGHEEGDSLINLITTSIKSSIREIDAVSRMGGDEFLIIFPGCHESDVEKVINRINEKLEAYDKKGLKPYKHSFSYGILELIADSKLTANEVIKVADEKMYQNKILKKTV</sequence>
<dbReference type="Proteomes" id="UP000653358">
    <property type="component" value="Unassembled WGS sequence"/>
</dbReference>
<dbReference type="PROSITE" id="PS50887">
    <property type="entry name" value="GGDEF"/>
    <property type="match status" value="1"/>
</dbReference>
<dbReference type="PANTHER" id="PTHR44757">
    <property type="entry name" value="DIGUANYLATE CYCLASE DGCP"/>
    <property type="match status" value="1"/>
</dbReference>
<dbReference type="SMART" id="SM00091">
    <property type="entry name" value="PAS"/>
    <property type="match status" value="1"/>
</dbReference>
<dbReference type="InterPro" id="IPR035965">
    <property type="entry name" value="PAS-like_dom_sf"/>
</dbReference>
<dbReference type="SMART" id="SM00267">
    <property type="entry name" value="GGDEF"/>
    <property type="match status" value="1"/>
</dbReference>
<dbReference type="InterPro" id="IPR029787">
    <property type="entry name" value="Nucleotide_cyclase"/>
</dbReference>
<dbReference type="PROSITE" id="PS50112">
    <property type="entry name" value="PAS"/>
    <property type="match status" value="1"/>
</dbReference>
<dbReference type="SUPFAM" id="SSF55785">
    <property type="entry name" value="PYP-like sensor domain (PAS domain)"/>
    <property type="match status" value="1"/>
</dbReference>
<dbReference type="Gene3D" id="3.30.70.270">
    <property type="match status" value="1"/>
</dbReference>
<evidence type="ECO:0000259" key="3">
    <source>
        <dbReference type="PROSITE" id="PS50887"/>
    </source>
</evidence>
<feature type="domain" description="GGDEF" evidence="3">
    <location>
        <begin position="308"/>
        <end position="435"/>
    </location>
</feature>
<dbReference type="InterPro" id="IPR000160">
    <property type="entry name" value="GGDEF_dom"/>
</dbReference>
<name>A0ABR6WNK8_9FIRM</name>
<dbReference type="PANTHER" id="PTHR44757:SF2">
    <property type="entry name" value="BIOFILM ARCHITECTURE MAINTENANCE PROTEIN MBAA"/>
    <property type="match status" value="1"/>
</dbReference>
<dbReference type="Pfam" id="PF00989">
    <property type="entry name" value="PAS"/>
    <property type="match status" value="1"/>
</dbReference>
<dbReference type="NCBIfam" id="TIGR00229">
    <property type="entry name" value="sensory_box"/>
    <property type="match status" value="1"/>
</dbReference>
<accession>A0ABR6WNK8</accession>
<reference evidence="4 5" key="1">
    <citation type="journal article" date="2020" name="mSystems">
        <title>Defining Genomic and Predicted Metabolic Features of the Acetobacterium Genus.</title>
        <authorList>
            <person name="Ross D.E."/>
            <person name="Marshall C.W."/>
            <person name="Gulliver D."/>
            <person name="May H.D."/>
            <person name="Norman R.S."/>
        </authorList>
    </citation>
    <scope>NUCLEOTIDE SEQUENCE [LARGE SCALE GENOMIC DNA]</scope>
    <source>
        <strain evidence="4 5">DSM 9173</strain>
    </source>
</reference>
<dbReference type="SUPFAM" id="SSF55073">
    <property type="entry name" value="Nucleotide cyclase"/>
    <property type="match status" value="1"/>
</dbReference>
<dbReference type="EMBL" id="WJBB01000014">
    <property type="protein sequence ID" value="MBC3797712.1"/>
    <property type="molecule type" value="Genomic_DNA"/>
</dbReference>
<dbReference type="InterPro" id="IPR052155">
    <property type="entry name" value="Biofilm_reg_signaling"/>
</dbReference>
<evidence type="ECO:0000259" key="1">
    <source>
        <dbReference type="PROSITE" id="PS50112"/>
    </source>
</evidence>
<dbReference type="InterPro" id="IPR000700">
    <property type="entry name" value="PAS-assoc_C"/>
</dbReference>
<evidence type="ECO:0000313" key="4">
    <source>
        <dbReference type="EMBL" id="MBC3797712.1"/>
    </source>
</evidence>
<dbReference type="NCBIfam" id="TIGR00254">
    <property type="entry name" value="GGDEF"/>
    <property type="match status" value="1"/>
</dbReference>
<organism evidence="4 5">
    <name type="scientific">Acetobacterium tundrae</name>
    <dbReference type="NCBI Taxonomy" id="132932"/>
    <lineage>
        <taxon>Bacteria</taxon>
        <taxon>Bacillati</taxon>
        <taxon>Bacillota</taxon>
        <taxon>Clostridia</taxon>
        <taxon>Eubacteriales</taxon>
        <taxon>Eubacteriaceae</taxon>
        <taxon>Acetobacterium</taxon>
    </lineage>
</organism>
<dbReference type="InterPro" id="IPR013767">
    <property type="entry name" value="PAS_fold"/>
</dbReference>
<evidence type="ECO:0000259" key="2">
    <source>
        <dbReference type="PROSITE" id="PS50113"/>
    </source>
</evidence>
<keyword evidence="5" id="KW-1185">Reference proteome</keyword>
<dbReference type="InterPro" id="IPR000014">
    <property type="entry name" value="PAS"/>
</dbReference>
<comment type="caution">
    <text evidence="4">The sequence shown here is derived from an EMBL/GenBank/DDBJ whole genome shotgun (WGS) entry which is preliminary data.</text>
</comment>
<proteinExistence type="predicted"/>
<evidence type="ECO:0000313" key="5">
    <source>
        <dbReference type="Proteomes" id="UP000653358"/>
    </source>
</evidence>
<dbReference type="Gene3D" id="3.30.450.20">
    <property type="entry name" value="PAS domain"/>
    <property type="match status" value="1"/>
</dbReference>
<dbReference type="CDD" id="cd00130">
    <property type="entry name" value="PAS"/>
    <property type="match status" value="1"/>
</dbReference>
<protein>
    <submittedName>
        <fullName evidence="4">Diguanylate cyclase</fullName>
    </submittedName>
</protein>
<dbReference type="Pfam" id="PF00990">
    <property type="entry name" value="GGDEF"/>
    <property type="match status" value="1"/>
</dbReference>
<feature type="domain" description="PAS" evidence="1">
    <location>
        <begin position="146"/>
        <end position="191"/>
    </location>
</feature>
<gene>
    <name evidence="4" type="ORF">GH807_11720</name>
</gene>
<feature type="domain" description="PAC" evidence="2">
    <location>
        <begin position="225"/>
        <end position="276"/>
    </location>
</feature>
<dbReference type="InterPro" id="IPR043128">
    <property type="entry name" value="Rev_trsase/Diguanyl_cyclase"/>
</dbReference>
<dbReference type="PROSITE" id="PS50113">
    <property type="entry name" value="PAC"/>
    <property type="match status" value="1"/>
</dbReference>
<dbReference type="CDD" id="cd01949">
    <property type="entry name" value="GGDEF"/>
    <property type="match status" value="1"/>
</dbReference>